<proteinExistence type="predicted"/>
<keyword evidence="1" id="KW-1133">Transmembrane helix</keyword>
<dbReference type="AlphaFoldDB" id="A0A8D9EB10"/>
<keyword evidence="1" id="KW-0812">Transmembrane</keyword>
<keyword evidence="1" id="KW-0472">Membrane</keyword>
<evidence type="ECO:0000256" key="1">
    <source>
        <dbReference type="SAM" id="Phobius"/>
    </source>
</evidence>
<name>A0A8D9EB10_9HEMI</name>
<sequence length="128" mass="14503">MRIVSLISYRRRYNDDDTGFIWSYSSYYVGLTIPSYSRVPRGSVDPITGAAYRSELIVSNRIGEETGCRLIRAQIFHCCISSLFYFDNVVLMAAVLLMLLLLFSSLVCIVIVVRSSATDFVVTTLYFV</sequence>
<feature type="transmembrane region" description="Helical" evidence="1">
    <location>
        <begin position="89"/>
        <end position="113"/>
    </location>
</feature>
<accession>A0A8D9EB10</accession>
<organism evidence="2">
    <name type="scientific">Cacopsylla melanoneura</name>
    <dbReference type="NCBI Taxonomy" id="428564"/>
    <lineage>
        <taxon>Eukaryota</taxon>
        <taxon>Metazoa</taxon>
        <taxon>Ecdysozoa</taxon>
        <taxon>Arthropoda</taxon>
        <taxon>Hexapoda</taxon>
        <taxon>Insecta</taxon>
        <taxon>Pterygota</taxon>
        <taxon>Neoptera</taxon>
        <taxon>Paraneoptera</taxon>
        <taxon>Hemiptera</taxon>
        <taxon>Sternorrhyncha</taxon>
        <taxon>Psylloidea</taxon>
        <taxon>Psyllidae</taxon>
        <taxon>Psyllinae</taxon>
        <taxon>Cacopsylla</taxon>
    </lineage>
</organism>
<reference evidence="2" key="1">
    <citation type="submission" date="2021-05" db="EMBL/GenBank/DDBJ databases">
        <authorList>
            <person name="Alioto T."/>
            <person name="Alioto T."/>
            <person name="Gomez Garrido J."/>
        </authorList>
    </citation>
    <scope>NUCLEOTIDE SEQUENCE</scope>
</reference>
<evidence type="ECO:0000313" key="2">
    <source>
        <dbReference type="EMBL" id="CAG6745155.1"/>
    </source>
</evidence>
<dbReference type="EMBL" id="HBUF01485343">
    <property type="protein sequence ID" value="CAG6745155.1"/>
    <property type="molecule type" value="Transcribed_RNA"/>
</dbReference>
<protein>
    <submittedName>
        <fullName evidence="2">Uncharacterized protein</fullName>
    </submittedName>
</protein>